<protein>
    <submittedName>
        <fullName evidence="1">Uncharacterized protein</fullName>
    </submittedName>
</protein>
<gene>
    <name evidence="1" type="ORF">S12H4_15978</name>
</gene>
<accession>X1T567</accession>
<evidence type="ECO:0000313" key="1">
    <source>
        <dbReference type="EMBL" id="GAI75174.1"/>
    </source>
</evidence>
<sequence length="178" mass="20475">IEIMDDMYDEDTFQLKSWNSKERAFNDLSQDGFPDEYWVDSITPEQLEKMGKNFDGETKKLIVMYTGLKYTKEAKEQTKFDEKEEERQFALSDLSFDDALQVLNDESDDMIEDILGDNWKEYHTRGLQEEALSAVDDIGQYGSGDYEFDIQDLEIEGQDEKGIAVILHGLVINALSVG</sequence>
<comment type="caution">
    <text evidence="1">The sequence shown here is derived from an EMBL/GenBank/DDBJ whole genome shotgun (WGS) entry which is preliminary data.</text>
</comment>
<reference evidence="1" key="1">
    <citation type="journal article" date="2014" name="Front. Microbiol.">
        <title>High frequency of phylogenetically diverse reductive dehalogenase-homologous genes in deep subseafloor sedimentary metagenomes.</title>
        <authorList>
            <person name="Kawai M."/>
            <person name="Futagami T."/>
            <person name="Toyoda A."/>
            <person name="Takaki Y."/>
            <person name="Nishi S."/>
            <person name="Hori S."/>
            <person name="Arai W."/>
            <person name="Tsubouchi T."/>
            <person name="Morono Y."/>
            <person name="Uchiyama I."/>
            <person name="Ito T."/>
            <person name="Fujiyama A."/>
            <person name="Inagaki F."/>
            <person name="Takami H."/>
        </authorList>
    </citation>
    <scope>NUCLEOTIDE SEQUENCE</scope>
    <source>
        <strain evidence="1">Expedition CK06-06</strain>
    </source>
</reference>
<feature type="non-terminal residue" evidence="1">
    <location>
        <position position="1"/>
    </location>
</feature>
<proteinExistence type="predicted"/>
<name>X1T567_9ZZZZ</name>
<organism evidence="1">
    <name type="scientific">marine sediment metagenome</name>
    <dbReference type="NCBI Taxonomy" id="412755"/>
    <lineage>
        <taxon>unclassified sequences</taxon>
        <taxon>metagenomes</taxon>
        <taxon>ecological metagenomes</taxon>
    </lineage>
</organism>
<dbReference type="EMBL" id="BARW01007707">
    <property type="protein sequence ID" value="GAI75174.1"/>
    <property type="molecule type" value="Genomic_DNA"/>
</dbReference>
<dbReference type="AlphaFoldDB" id="X1T567"/>